<evidence type="ECO:0000313" key="1">
    <source>
        <dbReference type="EMBL" id="GGM64772.1"/>
    </source>
</evidence>
<sequence length="134" mass="14763">MAYASPADVQARLGRPLADSERQLVTTRLDDAERLILTRIPDLAAKVTEGVLDSELVAQVEADAVLRLVRNPEGVQSESDGSYSYTLAERVASGLLEILPDEWALLGVRAGAFTIRPHVDVPFTRWPPDLWWPA</sequence>
<dbReference type="AlphaFoldDB" id="A0A8J3CAA7"/>
<gene>
    <name evidence="1" type="ORF">GCM10012275_39190</name>
</gene>
<evidence type="ECO:0000313" key="2">
    <source>
        <dbReference type="Proteomes" id="UP000637578"/>
    </source>
</evidence>
<evidence type="ECO:0008006" key="3">
    <source>
        <dbReference type="Google" id="ProtNLM"/>
    </source>
</evidence>
<reference evidence="1" key="2">
    <citation type="submission" date="2020-09" db="EMBL/GenBank/DDBJ databases">
        <authorList>
            <person name="Sun Q."/>
            <person name="Zhou Y."/>
        </authorList>
    </citation>
    <scope>NUCLEOTIDE SEQUENCE</scope>
    <source>
        <strain evidence="1">CGMCC 4.5737</strain>
    </source>
</reference>
<protein>
    <recommendedName>
        <fullName evidence="3">Phage protein Gp19/Gp15/Gp42</fullName>
    </recommendedName>
</protein>
<comment type="caution">
    <text evidence="1">The sequence shown here is derived from an EMBL/GenBank/DDBJ whole genome shotgun (WGS) entry which is preliminary data.</text>
</comment>
<accession>A0A8J3CAA7</accession>
<organism evidence="1 2">
    <name type="scientific">Longimycelium tulufanense</name>
    <dbReference type="NCBI Taxonomy" id="907463"/>
    <lineage>
        <taxon>Bacteria</taxon>
        <taxon>Bacillati</taxon>
        <taxon>Actinomycetota</taxon>
        <taxon>Actinomycetes</taxon>
        <taxon>Pseudonocardiales</taxon>
        <taxon>Pseudonocardiaceae</taxon>
        <taxon>Longimycelium</taxon>
    </lineage>
</organism>
<dbReference type="Pfam" id="PF09355">
    <property type="entry name" value="Phage_Gp19"/>
    <property type="match status" value="1"/>
</dbReference>
<keyword evidence="2" id="KW-1185">Reference proteome</keyword>
<proteinExistence type="predicted"/>
<name>A0A8J3CAA7_9PSEU</name>
<reference evidence="1" key="1">
    <citation type="journal article" date="2014" name="Int. J. Syst. Evol. Microbiol.">
        <title>Complete genome sequence of Corynebacterium casei LMG S-19264T (=DSM 44701T), isolated from a smear-ripened cheese.</title>
        <authorList>
            <consortium name="US DOE Joint Genome Institute (JGI-PGF)"/>
            <person name="Walter F."/>
            <person name="Albersmeier A."/>
            <person name="Kalinowski J."/>
            <person name="Ruckert C."/>
        </authorList>
    </citation>
    <scope>NUCLEOTIDE SEQUENCE</scope>
    <source>
        <strain evidence="1">CGMCC 4.5737</strain>
    </source>
</reference>
<dbReference type="Proteomes" id="UP000637578">
    <property type="component" value="Unassembled WGS sequence"/>
</dbReference>
<dbReference type="InterPro" id="IPR018963">
    <property type="entry name" value="Mycophage_D29_Gp19"/>
</dbReference>
<dbReference type="RefSeq" id="WP_189059754.1">
    <property type="nucleotide sequence ID" value="NZ_BMMK01000019.1"/>
</dbReference>
<dbReference type="EMBL" id="BMMK01000019">
    <property type="protein sequence ID" value="GGM64772.1"/>
    <property type="molecule type" value="Genomic_DNA"/>
</dbReference>